<keyword evidence="2" id="KW-0233">DNA recombination</keyword>
<dbReference type="InterPro" id="IPR038109">
    <property type="entry name" value="DNA_bind_recomb_sf"/>
</dbReference>
<evidence type="ECO:0000256" key="1">
    <source>
        <dbReference type="ARBA" id="ARBA00023125"/>
    </source>
</evidence>
<dbReference type="GO" id="GO:0003677">
    <property type="term" value="F:DNA binding"/>
    <property type="evidence" value="ECO:0007669"/>
    <property type="project" value="UniProtKB-KW"/>
</dbReference>
<dbReference type="Pfam" id="PF13408">
    <property type="entry name" value="Zn_ribbon_recom"/>
    <property type="match status" value="1"/>
</dbReference>
<dbReference type="SMART" id="SM00857">
    <property type="entry name" value="Resolvase"/>
    <property type="match status" value="1"/>
</dbReference>
<evidence type="ECO:0000313" key="5">
    <source>
        <dbReference type="EMBL" id="TDQ82022.1"/>
    </source>
</evidence>
<dbReference type="AlphaFoldDB" id="A0A4R6WM28"/>
<evidence type="ECO:0000256" key="2">
    <source>
        <dbReference type="ARBA" id="ARBA00023172"/>
    </source>
</evidence>
<dbReference type="Pfam" id="PF07508">
    <property type="entry name" value="Recombinase"/>
    <property type="match status" value="1"/>
</dbReference>
<dbReference type="Proteomes" id="UP000295783">
    <property type="component" value="Unassembled WGS sequence"/>
</dbReference>
<dbReference type="InterPro" id="IPR011109">
    <property type="entry name" value="DNA_bind_recombinase_dom"/>
</dbReference>
<dbReference type="Pfam" id="PF00239">
    <property type="entry name" value="Resolvase"/>
    <property type="match status" value="1"/>
</dbReference>
<keyword evidence="6" id="KW-1185">Reference proteome</keyword>
<dbReference type="PROSITE" id="PS51736">
    <property type="entry name" value="RECOMBINASES_3"/>
    <property type="match status" value="1"/>
</dbReference>
<organism evidence="5 6">
    <name type="scientific">Dongia mobilis</name>
    <dbReference type="NCBI Taxonomy" id="578943"/>
    <lineage>
        <taxon>Bacteria</taxon>
        <taxon>Pseudomonadati</taxon>
        <taxon>Pseudomonadota</taxon>
        <taxon>Alphaproteobacteria</taxon>
        <taxon>Rhodospirillales</taxon>
        <taxon>Dongiaceae</taxon>
        <taxon>Dongia</taxon>
    </lineage>
</organism>
<dbReference type="SUPFAM" id="SSF53041">
    <property type="entry name" value="Resolvase-like"/>
    <property type="match status" value="1"/>
</dbReference>
<dbReference type="InterPro" id="IPR025827">
    <property type="entry name" value="Zn_ribbon_recom_dom"/>
</dbReference>
<dbReference type="PANTHER" id="PTHR30461">
    <property type="entry name" value="DNA-INVERTASE FROM LAMBDOID PROPHAGE"/>
    <property type="match status" value="1"/>
</dbReference>
<evidence type="ECO:0000259" key="4">
    <source>
        <dbReference type="PROSITE" id="PS51737"/>
    </source>
</evidence>
<comment type="caution">
    <text evidence="5">The sequence shown here is derived from an EMBL/GenBank/DDBJ whole genome shotgun (WGS) entry which is preliminary data.</text>
</comment>
<dbReference type="InterPro" id="IPR006119">
    <property type="entry name" value="Resolv_N"/>
</dbReference>
<dbReference type="OrthoDB" id="9791494at2"/>
<dbReference type="RefSeq" id="WP_133613342.1">
    <property type="nucleotide sequence ID" value="NZ_SNYW01000008.1"/>
</dbReference>
<dbReference type="EMBL" id="SNYW01000008">
    <property type="protein sequence ID" value="TDQ82022.1"/>
    <property type="molecule type" value="Genomic_DNA"/>
</dbReference>
<name>A0A4R6WM28_9PROT</name>
<feature type="domain" description="Recombinase" evidence="4">
    <location>
        <begin position="174"/>
        <end position="300"/>
    </location>
</feature>
<dbReference type="InterPro" id="IPR036162">
    <property type="entry name" value="Resolvase-like_N_sf"/>
</dbReference>
<dbReference type="PROSITE" id="PS51737">
    <property type="entry name" value="RECOMBINASE_DNA_BIND"/>
    <property type="match status" value="1"/>
</dbReference>
<protein>
    <submittedName>
        <fullName evidence="5">DNA invertase Pin-like site-specific DNA recombinase</fullName>
    </submittedName>
</protein>
<sequence>MPKAYSYLRFSTPEQMQGDSFRRQSENAARYAREHGLDLDVTLTFQDLGVSAYRGRNANRGALRAFLDLVEEGRIEAGSYLIVESLDRVSRQQVMSALGLFTMIIESGVVIVTLTDKQVYSKESIAANPYQLFISLGIMIRANEESVSKGVRVKESWKGRRAKAAERVLTAMGPSWLILDREKRQWTVIEARAEVVKRIYEMRAAGAGYLTITETLNRENVPVFETADRKADRWYESYVKKILVNPAVIGTYVPHELEYDNNKKVRKPLDPVENYYPAVVDVETYRTVQAIANTKSPKRGRHAAHEVQSILAGLARCPLCGGTMTRKSHGKKHGKYGNPYLVCNRAKTGAGCVYRSVVLSEVERCLVDRARQLRETMPAPAQREGEIDDELDSLEMAIAGAEENIDVLLDQLTHTSSPSIRERIRSLESAIGLNKARRDTLLTARAQASAPTLIKRVDNLVSLLVSASLDIPATNHQLRQLVEGVEVDWRWGKVVLHWHHGGTSELQYGWPDEEYLKAPAAAQ</sequence>
<gene>
    <name evidence="5" type="ORF">A8950_1842</name>
</gene>
<dbReference type="GO" id="GO:0000150">
    <property type="term" value="F:DNA strand exchange activity"/>
    <property type="evidence" value="ECO:0007669"/>
    <property type="project" value="InterPro"/>
</dbReference>
<dbReference type="CDD" id="cd00338">
    <property type="entry name" value="Ser_Recombinase"/>
    <property type="match status" value="1"/>
</dbReference>
<accession>A0A4R6WM28</accession>
<reference evidence="5 6" key="1">
    <citation type="submission" date="2019-03" db="EMBL/GenBank/DDBJ databases">
        <title>Genomic Encyclopedia of Type Strains, Phase III (KMG-III): the genomes of soil and plant-associated and newly described type strains.</title>
        <authorList>
            <person name="Whitman W."/>
        </authorList>
    </citation>
    <scope>NUCLEOTIDE SEQUENCE [LARGE SCALE GENOMIC DNA]</scope>
    <source>
        <strain evidence="5 6">CGMCC 1.7660</strain>
    </source>
</reference>
<dbReference type="PANTHER" id="PTHR30461:SF2">
    <property type="entry name" value="SERINE RECOMBINASE PINE-RELATED"/>
    <property type="match status" value="1"/>
</dbReference>
<evidence type="ECO:0000259" key="3">
    <source>
        <dbReference type="PROSITE" id="PS51736"/>
    </source>
</evidence>
<proteinExistence type="predicted"/>
<keyword evidence="1" id="KW-0238">DNA-binding</keyword>
<dbReference type="InterPro" id="IPR050639">
    <property type="entry name" value="SSR_resolvase"/>
</dbReference>
<evidence type="ECO:0000313" key="6">
    <source>
        <dbReference type="Proteomes" id="UP000295783"/>
    </source>
</evidence>
<dbReference type="Gene3D" id="3.40.50.1390">
    <property type="entry name" value="Resolvase, N-terminal catalytic domain"/>
    <property type="match status" value="1"/>
</dbReference>
<feature type="domain" description="Resolvase/invertase-type recombinase catalytic" evidence="3">
    <location>
        <begin position="3"/>
        <end position="164"/>
    </location>
</feature>
<dbReference type="Gene3D" id="3.90.1750.20">
    <property type="entry name" value="Putative Large Serine Recombinase, Chain B, Domain 2"/>
    <property type="match status" value="1"/>
</dbReference>